<dbReference type="KEGG" id="npy:NPRO_13090"/>
<dbReference type="Pfam" id="PF09992">
    <property type="entry name" value="NAGPA"/>
    <property type="match status" value="1"/>
</dbReference>
<feature type="signal peptide" evidence="1">
    <location>
        <begin position="1"/>
        <end position="19"/>
    </location>
</feature>
<gene>
    <name evidence="3" type="ORF">NPRO_13090</name>
</gene>
<keyword evidence="1" id="KW-0732">Signal</keyword>
<evidence type="ECO:0000313" key="3">
    <source>
        <dbReference type="EMBL" id="BBO23714.1"/>
    </source>
</evidence>
<sequence length="246" mass="25865">MPLAAVLGALAIGSTAANGALGYDVLKTNSVTYHVVTADLASRKLSPRTVASERLTSVWNLISKSEASAAITGTFFAPKAQRPVADVLIDGLLVSKGSLGTAVGVTWNGDVEIFDRPTGQPVDWGNYRYGLRGTVRLIRGGVVCPDPKSQSFKDSRLWSRAARTGLGVTSRGKLVMIATKSNVTLSEMGAAMLQRGVREAVSLDGGSSTCLYFNGSLVVAPGRQLCNLFVVALGNPLEWNGPGNRL</sequence>
<accession>A0A809SE89</accession>
<name>A0A809SE89_9BACT</name>
<feature type="chain" id="PRO_5035257212" description="Phosphodiester glycosidase domain-containing protein" evidence="1">
    <location>
        <begin position="20"/>
        <end position="246"/>
    </location>
</feature>
<proteinExistence type="predicted"/>
<dbReference type="AlphaFoldDB" id="A0A809SE89"/>
<evidence type="ECO:0000259" key="2">
    <source>
        <dbReference type="Pfam" id="PF09992"/>
    </source>
</evidence>
<protein>
    <recommendedName>
        <fullName evidence="2">Phosphodiester glycosidase domain-containing protein</fullName>
    </recommendedName>
</protein>
<dbReference type="EMBL" id="AP021858">
    <property type="protein sequence ID" value="BBO23714.1"/>
    <property type="molecule type" value="Genomic_DNA"/>
</dbReference>
<dbReference type="PANTHER" id="PTHR40446">
    <property type="entry name" value="N-ACETYLGLUCOSAMINE-1-PHOSPHODIESTER ALPHA-N-ACETYLGLUCOSAMINIDASE"/>
    <property type="match status" value="1"/>
</dbReference>
<reference evidence="3" key="1">
    <citation type="journal article" name="DNA Res.">
        <title>The physiological potential of anammox bacteria as revealed by their core genome structure.</title>
        <authorList>
            <person name="Okubo T."/>
            <person name="Toyoda A."/>
            <person name="Fukuhara K."/>
            <person name="Uchiyama I."/>
            <person name="Harigaya Y."/>
            <person name="Kuroiwa M."/>
            <person name="Suzuki T."/>
            <person name="Murakami Y."/>
            <person name="Suwa Y."/>
            <person name="Takami H."/>
        </authorList>
    </citation>
    <scope>NUCLEOTIDE SEQUENCE</scope>
    <source>
        <strain evidence="3">317325-2</strain>
    </source>
</reference>
<feature type="domain" description="Phosphodiester glycosidase" evidence="2">
    <location>
        <begin position="66"/>
        <end position="224"/>
    </location>
</feature>
<dbReference type="PANTHER" id="PTHR40446:SF2">
    <property type="entry name" value="N-ACETYLGLUCOSAMINE-1-PHOSPHODIESTER ALPHA-N-ACETYLGLUCOSAMINIDASE"/>
    <property type="match status" value="1"/>
</dbReference>
<evidence type="ECO:0000256" key="1">
    <source>
        <dbReference type="SAM" id="SignalP"/>
    </source>
</evidence>
<organism evidence="3 4">
    <name type="scientific">Candidatus Nitrosymbiomonas proteolyticus</name>
    <dbReference type="NCBI Taxonomy" id="2608984"/>
    <lineage>
        <taxon>Bacteria</taxon>
        <taxon>Bacillati</taxon>
        <taxon>Armatimonadota</taxon>
        <taxon>Armatimonadota incertae sedis</taxon>
        <taxon>Candidatus Nitrosymbiomonas</taxon>
    </lineage>
</organism>
<dbReference type="InterPro" id="IPR018711">
    <property type="entry name" value="NAGPA"/>
</dbReference>
<dbReference type="Proteomes" id="UP000662873">
    <property type="component" value="Chromosome"/>
</dbReference>
<evidence type="ECO:0000313" key="4">
    <source>
        <dbReference type="Proteomes" id="UP000662873"/>
    </source>
</evidence>